<feature type="region of interest" description="Disordered" evidence="12">
    <location>
        <begin position="482"/>
        <end position="527"/>
    </location>
</feature>
<accession>A0A9P0QTS1</accession>
<dbReference type="InterPro" id="IPR021643">
    <property type="entry name" value="Mediator_Med13_N"/>
</dbReference>
<dbReference type="InterPro" id="IPR051139">
    <property type="entry name" value="Mediator_complx_sub13"/>
</dbReference>
<reference evidence="16" key="1">
    <citation type="submission" date="2022-03" db="EMBL/GenBank/DDBJ databases">
        <authorList>
            <person name="Legras J.-L."/>
            <person name="Devillers H."/>
            <person name="Grondin C."/>
        </authorList>
    </citation>
    <scope>NUCLEOTIDE SEQUENCE</scope>
    <source>
        <strain evidence="16">CLIB 1423</strain>
    </source>
</reference>
<evidence type="ECO:0000256" key="4">
    <source>
        <dbReference type="ARBA" id="ARBA00022491"/>
    </source>
</evidence>
<dbReference type="Pfam" id="PF06333">
    <property type="entry name" value="Med13_C"/>
    <property type="match status" value="1"/>
</dbReference>
<dbReference type="Proteomes" id="UP000837801">
    <property type="component" value="Unassembled WGS sequence"/>
</dbReference>
<evidence type="ECO:0000256" key="7">
    <source>
        <dbReference type="ARBA" id="ARBA00023163"/>
    </source>
</evidence>
<evidence type="ECO:0000259" key="14">
    <source>
        <dbReference type="Pfam" id="PF11597"/>
    </source>
</evidence>
<proteinExistence type="inferred from homology"/>
<evidence type="ECO:0000256" key="12">
    <source>
        <dbReference type="SAM" id="MobiDB-lite"/>
    </source>
</evidence>
<evidence type="ECO:0000256" key="2">
    <source>
        <dbReference type="ARBA" id="ARBA00009354"/>
    </source>
</evidence>
<dbReference type="OrthoDB" id="103819at2759"/>
<keyword evidence="7 11" id="KW-0804">Transcription</keyword>
<evidence type="ECO:0000259" key="13">
    <source>
        <dbReference type="Pfam" id="PF06333"/>
    </source>
</evidence>
<dbReference type="Pfam" id="PF18296">
    <property type="entry name" value="MID_MedPIWI"/>
    <property type="match status" value="1"/>
</dbReference>
<gene>
    <name evidence="16" type="ORF">CLIB1423_27S01156</name>
</gene>
<evidence type="ECO:0000256" key="9">
    <source>
        <dbReference type="ARBA" id="ARBA00025661"/>
    </source>
</evidence>
<feature type="compositionally biased region" description="Acidic residues" evidence="12">
    <location>
        <begin position="901"/>
        <end position="916"/>
    </location>
</feature>
<protein>
    <recommendedName>
        <fullName evidence="3 11">Mediator of RNA polymerase II transcription subunit 13</fullName>
    </recommendedName>
    <alternativeName>
        <fullName evidence="10 11">Mediator complex subunit 13</fullName>
    </alternativeName>
</protein>
<sequence length="1873" mass="209282">MIDPLKVSTNYYKLAHISEISFTIFTANSTGSSSEGGTALNDQSLLELELTIRHNNPDVLLTYYNKCLYYFNFEHINQHHTQESLAQFQKEYPSLHLKFSSVASVEVLTNPPKPTPASLNPNINSNSNSPAGTGTGAGNNSTAGTAAERNAYLPFISLTFLKALKKLILYKLSKAENLQLFGNYAVVSCDKIDMKRYIVHIDPVLLPNGDLLVCITQRNNATLFQSKILMDKDDTQLNSKHFAIYIIPSGIRCHLYYPEEPNHSFTYTPPNNSDAIINLIKLSTGLDLSNKGDGEDDKILWVKLIPNLQHLNNQTSKISKFIHPVDNRKFILWPWKLCLVQFGYSQDLKAHEFDDNINDVSTDPFQLISELMDFSISQNMVMHPNIQQQHSSGLHHLRSTEMVPSTVDYMPSVGSGLEQVAGNQPQAPEQEHELKEEAVGEQEGINIDLGVHQAVAENNISTLGASQSNEILIENADISLQPKNIEDDDEMDDLFGGESDDGQIEDDVGEGNSPKEEKKTDQPSINEEEEIDIKESDFDITNDDFAVIEKEELEGYDTKEEVKNSEHINDEVITDECQEDIVKEEDSNDSKSNSTISTYLDIPKDQMTIPIKNFTKQSKTPYNDPGAPPPLMATPFIQPMSTFGAPPPPPPSTAALPSISDGEETSSKSIFSPLHFNPIIKSNIDKKYGRGGKFFVEKESKNGTDDTKKKSMRATSVVGYERYERENSHGSSISSESKLDPIIDGSGNGAVGNSSIRDILELEDNIDDFDYNNSMNEDIESDEDEDIEIASKGRSPLLKLNNLPESQLKIKAASVPLASKQNSITSNSMYYNNLDYSSPTSNTSAFPQLANAKLESPFGNINALGISTASVLSSRGNNASLSPVDLNPYASFVKELSDDERSNEDDVEIIEIDDENNDTKGNSDTTSPTANFVGGENAVDVGTEADSVNARGSLARPTSVPLSNSNTPPISSSNSMSEASNCLPLILRCINVCTIPDVFFLNNLKDWAPPVVSTTFMYVDDEVDSWDDGDELKSSQSMSVKLSDIDDFLHWLTPSLVFDMGMNLEHMHSTVKLNLPSTDSQEISSHPLMDGKSIGFENDFEKMFPLCYRVSLSELLQDMKDDKDNVTEDNEKNQKKANDDSDANMDLENQLSFLDDITNDIMLNPKAQLRRLRTLDWDSIYSDCIENQENSEEYKTILRSTLGTRGGGDIADLEQGYQLDYGDNLFTLPISKVKVIKQRNNIVNLNSIGLNFWSHLNLNPINGVKNYQMLMVSEITDTYLDCNSQFLSALVYNYRECNLGNISPLNISSEVRPDLEIISNGMVQVEVHGGSHDDYYRQVNKKLKSLAELIRLDLINKTHRFEFGRPLLLFFVNFDDSLNSLIKISKLCRNFQESLHRHQVPLVEVFNYVIPWSKIFKVRGSSKRLRHLSDQMLSKISMNLYNQCPDMQHQIHPSIKLKSSYSQVVKDSPSKIDFRLLGGAKDNSGSTGFNGEVFLHLACERSIDRNWFVAAWSDPLGQVAYMKSWFCSPSFKSSASSGSGYHDLSKICDEIWEISDELFKKLNQNIIREMSGFGGRKFLVLTRINSIIPDEELVHWKRLSSKNKEISLIVLSVNSKPKVLFKMDDVESPNEVEGDFQAPSEQSIPSVPIDIESAGSTMKTEPDFFKNFSIPESTNSSPNAANMVMATSPYTGSGMNFHSPQQFTNAPNNFLSPQDFFTGSSSTINNANSGELNNNFFGSQNNIVSDTRINNNSLVLTDPRDTITAVLPKVPLPSFNSPSRLGMKIGFLIKAVNNEYLVYEVNLLSCSNYWNLNSIMQIILKQYKKLITLNFLLGIRERSTSIQDEEGYEGLIPWHIAAVTRQLQYLVHIEVEE</sequence>
<feature type="region of interest" description="Disordered" evidence="12">
    <location>
        <begin position="897"/>
        <end position="935"/>
    </location>
</feature>
<comment type="similarity">
    <text evidence="2 11">Belongs to the Mediator complex subunit 13 family.</text>
</comment>
<feature type="domain" description="Mediator complex subunit Med13 N-terminal" evidence="14">
    <location>
        <begin position="3"/>
        <end position="343"/>
    </location>
</feature>
<evidence type="ECO:0000256" key="1">
    <source>
        <dbReference type="ARBA" id="ARBA00004123"/>
    </source>
</evidence>
<keyword evidence="8 11" id="KW-0539">Nucleus</keyword>
<dbReference type="InterPro" id="IPR041285">
    <property type="entry name" value="MID_MedPIWI"/>
</dbReference>
<dbReference type="EMBL" id="CAKXYY010000027">
    <property type="protein sequence ID" value="CAH2355507.1"/>
    <property type="molecule type" value="Genomic_DNA"/>
</dbReference>
<evidence type="ECO:0000259" key="15">
    <source>
        <dbReference type="Pfam" id="PF18296"/>
    </source>
</evidence>
<evidence type="ECO:0000256" key="5">
    <source>
        <dbReference type="ARBA" id="ARBA00023015"/>
    </source>
</evidence>
<evidence type="ECO:0000313" key="16">
    <source>
        <dbReference type="EMBL" id="CAH2355507.1"/>
    </source>
</evidence>
<feature type="compositionally biased region" description="Polar residues" evidence="12">
    <location>
        <begin position="919"/>
        <end position="930"/>
    </location>
</feature>
<feature type="region of interest" description="Disordered" evidence="12">
    <location>
        <begin position="950"/>
        <end position="975"/>
    </location>
</feature>
<feature type="compositionally biased region" description="Low complexity" evidence="12">
    <location>
        <begin position="961"/>
        <end position="975"/>
    </location>
</feature>
<evidence type="ECO:0000256" key="8">
    <source>
        <dbReference type="ARBA" id="ARBA00023242"/>
    </source>
</evidence>
<keyword evidence="6 11" id="KW-0010">Activator</keyword>
<evidence type="ECO:0000256" key="3">
    <source>
        <dbReference type="ARBA" id="ARBA00019618"/>
    </source>
</evidence>
<evidence type="ECO:0000256" key="11">
    <source>
        <dbReference type="RuleBase" id="RU364134"/>
    </source>
</evidence>
<dbReference type="PANTHER" id="PTHR48249">
    <property type="entry name" value="MEDIATOR OF RNA POLYMERASE II TRANSCRIPTION SUBUNIT 13"/>
    <property type="match status" value="1"/>
</dbReference>
<feature type="compositionally biased region" description="Acidic residues" evidence="12">
    <location>
        <begin position="486"/>
        <end position="509"/>
    </location>
</feature>
<feature type="domain" description="MID" evidence="15">
    <location>
        <begin position="1265"/>
        <end position="1445"/>
    </location>
</feature>
<comment type="caution">
    <text evidence="16">The sequence shown here is derived from an EMBL/GenBank/DDBJ whole genome shotgun (WGS) entry which is preliminary data.</text>
</comment>
<feature type="compositionally biased region" description="Low complexity" evidence="12">
    <location>
        <begin position="116"/>
        <end position="142"/>
    </location>
</feature>
<dbReference type="Pfam" id="PF11597">
    <property type="entry name" value="Med13_N"/>
    <property type="match status" value="1"/>
</dbReference>
<dbReference type="PANTHER" id="PTHR48249:SF3">
    <property type="entry name" value="MEDIATOR OF RNA POLYMERASE II TRANSCRIPTION SUBUNIT 13"/>
    <property type="match status" value="1"/>
</dbReference>
<dbReference type="InterPro" id="IPR009401">
    <property type="entry name" value="Med13_C"/>
</dbReference>
<evidence type="ECO:0000256" key="10">
    <source>
        <dbReference type="ARBA" id="ARBA00032008"/>
    </source>
</evidence>
<feature type="region of interest" description="Disordered" evidence="12">
    <location>
        <begin position="110"/>
        <end position="142"/>
    </location>
</feature>
<feature type="region of interest" description="Disordered" evidence="12">
    <location>
        <begin position="614"/>
        <end position="668"/>
    </location>
</feature>
<feature type="compositionally biased region" description="Basic and acidic residues" evidence="12">
    <location>
        <begin position="1122"/>
        <end position="1139"/>
    </location>
</feature>
<dbReference type="GO" id="GO:0016592">
    <property type="term" value="C:mediator complex"/>
    <property type="evidence" value="ECO:0007669"/>
    <property type="project" value="InterPro"/>
</dbReference>
<keyword evidence="5 11" id="KW-0805">Transcription regulation</keyword>
<comment type="function">
    <text evidence="9 11">Component of the SRB8-11 complex. The SRB8-11 complex is a regulatory module of the Mediator complex which is itself involved in regulation of basal and activated RNA polymerase II-dependent transcription. The SRB8-11 complex may be involved in the transcriptional repression of a subset of genes regulated by Mediator. It may inhibit the association of the Mediator complex with RNA polymerase II to form the holoenzyme complex.</text>
</comment>
<dbReference type="GO" id="GO:0003713">
    <property type="term" value="F:transcription coactivator activity"/>
    <property type="evidence" value="ECO:0007669"/>
    <property type="project" value="TreeGrafter"/>
</dbReference>
<comment type="subunit">
    <text evidence="11">Component of the SRB8-11 complex, which itself associates with the Mediator complex.</text>
</comment>
<organism evidence="16 17">
    <name type="scientific">[Candida] railenensis</name>
    <dbReference type="NCBI Taxonomy" id="45579"/>
    <lineage>
        <taxon>Eukaryota</taxon>
        <taxon>Fungi</taxon>
        <taxon>Dikarya</taxon>
        <taxon>Ascomycota</taxon>
        <taxon>Saccharomycotina</taxon>
        <taxon>Pichiomycetes</taxon>
        <taxon>Debaryomycetaceae</taxon>
        <taxon>Kurtzmaniella</taxon>
    </lineage>
</organism>
<dbReference type="GO" id="GO:0045944">
    <property type="term" value="P:positive regulation of transcription by RNA polymerase II"/>
    <property type="evidence" value="ECO:0007669"/>
    <property type="project" value="TreeGrafter"/>
</dbReference>
<feature type="region of interest" description="Disordered" evidence="12">
    <location>
        <begin position="1122"/>
        <end position="1144"/>
    </location>
</feature>
<comment type="subcellular location">
    <subcellularLocation>
        <location evidence="1 11">Nucleus</location>
    </subcellularLocation>
</comment>
<name>A0A9P0QTS1_9ASCO</name>
<feature type="domain" description="Mediator complex subunit Med13 C-terminal" evidence="13">
    <location>
        <begin position="1469"/>
        <end position="1859"/>
    </location>
</feature>
<evidence type="ECO:0000256" key="6">
    <source>
        <dbReference type="ARBA" id="ARBA00023159"/>
    </source>
</evidence>
<keyword evidence="17" id="KW-1185">Reference proteome</keyword>
<evidence type="ECO:0000313" key="17">
    <source>
        <dbReference type="Proteomes" id="UP000837801"/>
    </source>
</evidence>
<keyword evidence="4 11" id="KW-0678">Repressor</keyword>